<comment type="caution">
    <text evidence="1">The sequence shown here is derived from an EMBL/GenBank/DDBJ whole genome shotgun (WGS) entry which is preliminary data.</text>
</comment>
<evidence type="ECO:0000313" key="1">
    <source>
        <dbReference type="EMBL" id="GEU44235.1"/>
    </source>
</evidence>
<gene>
    <name evidence="1" type="ORF">Tci_016213</name>
</gene>
<evidence type="ECO:0008006" key="2">
    <source>
        <dbReference type="Google" id="ProtNLM"/>
    </source>
</evidence>
<reference evidence="1" key="1">
    <citation type="journal article" date="2019" name="Sci. Rep.">
        <title>Draft genome of Tanacetum cinerariifolium, the natural source of mosquito coil.</title>
        <authorList>
            <person name="Yamashiro T."/>
            <person name="Shiraishi A."/>
            <person name="Satake H."/>
            <person name="Nakayama K."/>
        </authorList>
    </citation>
    <scope>NUCLEOTIDE SEQUENCE</scope>
</reference>
<dbReference type="AlphaFoldDB" id="A0A6L2K885"/>
<sequence length="515" mass="58104">MGRDTIQLETAVSTISQEYLLEFTSEYGISEDVHPEFPGWMLFSKRPRKSTPQCYTKPLDSLKNWNNRFFWVDERIFPTVVDWRTYASKDEMPAANTYSRAHMAVLNTRRTPIQKQPETLLCLVRLSRRYFLEDDVYPIFLYDDDWGGALNPSKVKTGLRPRTAHEVQLLTVTASRMIDMEDLNVATESSGTSSAIEKSSLDFDNENLSLPMTELSLEEEVAAMEPRLSKKRGRRVNDGVDANAPPKVLRKDYASVLPEQSTRGGKSLPTMGLAAGSTFVTPADTKGVNDPGPLSYAEPQPHLEQSMTQSFEISTGNVATMEVQDTRYVKSVGSGKSTSSPSMVAMGSQLRLRFKQEVRLLEKARDQITRQDQRIQVSHDQLTQQVSTLQTQVTGEKWIKAAFKEFKKYEDDKVEKRCVEMDALSIDFDEELYPHMLTAITGRRWVIRHGMRLAVMKCAESIELRHAFANVVSDGIAKGKSKGLAHGIEHGKADRGLEVVEAYDPEANNKYLQTL</sequence>
<protein>
    <recommendedName>
        <fullName evidence="2">Transposase (Putative), gypsy type</fullName>
    </recommendedName>
</protein>
<dbReference type="EMBL" id="BKCJ010001818">
    <property type="protein sequence ID" value="GEU44235.1"/>
    <property type="molecule type" value="Genomic_DNA"/>
</dbReference>
<name>A0A6L2K885_TANCI</name>
<organism evidence="1">
    <name type="scientific">Tanacetum cinerariifolium</name>
    <name type="common">Dalmatian daisy</name>
    <name type="synonym">Chrysanthemum cinerariifolium</name>
    <dbReference type="NCBI Taxonomy" id="118510"/>
    <lineage>
        <taxon>Eukaryota</taxon>
        <taxon>Viridiplantae</taxon>
        <taxon>Streptophyta</taxon>
        <taxon>Embryophyta</taxon>
        <taxon>Tracheophyta</taxon>
        <taxon>Spermatophyta</taxon>
        <taxon>Magnoliopsida</taxon>
        <taxon>eudicotyledons</taxon>
        <taxon>Gunneridae</taxon>
        <taxon>Pentapetalae</taxon>
        <taxon>asterids</taxon>
        <taxon>campanulids</taxon>
        <taxon>Asterales</taxon>
        <taxon>Asteraceae</taxon>
        <taxon>Asteroideae</taxon>
        <taxon>Anthemideae</taxon>
        <taxon>Anthemidinae</taxon>
        <taxon>Tanacetum</taxon>
    </lineage>
</organism>
<proteinExistence type="predicted"/>
<accession>A0A6L2K885</accession>